<dbReference type="VEuPathDB" id="FungiDB:NFIA_081330"/>
<name>A1DFN2_NEOFI</name>
<dbReference type="OrthoDB" id="1879366at2759"/>
<keyword evidence="12" id="KW-1185">Reference proteome</keyword>
<keyword evidence="8" id="KW-1133">Transmembrane helix</keyword>
<dbReference type="SUPFAM" id="SSF50129">
    <property type="entry name" value="GroES-like"/>
    <property type="match status" value="1"/>
</dbReference>
<dbReference type="AlphaFoldDB" id="A1DFN2"/>
<keyword evidence="3 7" id="KW-0479">Metal-binding</keyword>
<dbReference type="RefSeq" id="XP_001260086.1">
    <property type="nucleotide sequence ID" value="XM_001260085.1"/>
</dbReference>
<dbReference type="GO" id="GO:0005737">
    <property type="term" value="C:cytoplasm"/>
    <property type="evidence" value="ECO:0007669"/>
    <property type="project" value="TreeGrafter"/>
</dbReference>
<dbReference type="HOGENOM" id="CLU_520830_0_0_1"/>
<gene>
    <name evidence="11" type="ORF">NFIA_081330</name>
</gene>
<keyword evidence="8" id="KW-0472">Membrane</keyword>
<evidence type="ECO:0000259" key="10">
    <source>
        <dbReference type="Pfam" id="PF08240"/>
    </source>
</evidence>
<dbReference type="GO" id="GO:0004022">
    <property type="term" value="F:alcohol dehydrogenase (NAD+) activity"/>
    <property type="evidence" value="ECO:0007669"/>
    <property type="project" value="TreeGrafter"/>
</dbReference>
<feature type="transmembrane region" description="Helical" evidence="8">
    <location>
        <begin position="350"/>
        <end position="372"/>
    </location>
</feature>
<protein>
    <submittedName>
        <fullName evidence="11">Alcohol dehydrogenase</fullName>
    </submittedName>
</protein>
<dbReference type="PROSITE" id="PS00059">
    <property type="entry name" value="ADH_ZINC"/>
    <property type="match status" value="1"/>
</dbReference>
<dbReference type="FunFam" id="3.40.50.720:FF:000039">
    <property type="entry name" value="Alcohol dehydrogenase AdhP"/>
    <property type="match status" value="1"/>
</dbReference>
<keyword evidence="4 7" id="KW-0862">Zinc</keyword>
<keyword evidence="5" id="KW-0560">Oxidoreductase</keyword>
<dbReference type="InterPro" id="IPR002328">
    <property type="entry name" value="ADH_Zn_CS"/>
</dbReference>
<dbReference type="Gene3D" id="1.10.4160.10">
    <property type="entry name" value="Hydantoin permease"/>
    <property type="match status" value="1"/>
</dbReference>
<dbReference type="Pfam" id="PF08240">
    <property type="entry name" value="ADH_N"/>
    <property type="match status" value="1"/>
</dbReference>
<dbReference type="GO" id="GO:0008270">
    <property type="term" value="F:zinc ion binding"/>
    <property type="evidence" value="ECO:0007669"/>
    <property type="project" value="InterPro"/>
</dbReference>
<feature type="transmembrane region" description="Helical" evidence="8">
    <location>
        <begin position="458"/>
        <end position="477"/>
    </location>
</feature>
<keyword evidence="6" id="KW-0520">NAD</keyword>
<dbReference type="eggNOG" id="KOG0023">
    <property type="taxonomic scope" value="Eukaryota"/>
</dbReference>
<feature type="transmembrane region" description="Helical" evidence="8">
    <location>
        <begin position="384"/>
        <end position="403"/>
    </location>
</feature>
<organism evidence="11 12">
    <name type="scientific">Neosartorya fischeri (strain ATCC 1020 / DSM 3700 / CBS 544.65 / FGSC A1164 / JCM 1740 / NRRL 181 / WB 181)</name>
    <name type="common">Aspergillus fischerianus</name>
    <dbReference type="NCBI Taxonomy" id="331117"/>
    <lineage>
        <taxon>Eukaryota</taxon>
        <taxon>Fungi</taxon>
        <taxon>Dikarya</taxon>
        <taxon>Ascomycota</taxon>
        <taxon>Pezizomycotina</taxon>
        <taxon>Eurotiomycetes</taxon>
        <taxon>Eurotiomycetidae</taxon>
        <taxon>Eurotiales</taxon>
        <taxon>Aspergillaceae</taxon>
        <taxon>Aspergillus</taxon>
        <taxon>Aspergillus subgen. Fumigati</taxon>
    </lineage>
</organism>
<dbReference type="CDD" id="cd08297">
    <property type="entry name" value="CAD3"/>
    <property type="match status" value="1"/>
</dbReference>
<sequence length="523" mass="55860">MQIPQTQTVALVSELGGKVEFDDNYPVPVPGQNEVLAKVLYTGVCQSDLHTKNGTAAGADGNPITNIKRPHVGGHEGVGRIVALGPGCGPDLKVGGLVGIRFASRVCRRCEFCLAGTEQYCIKSTNHLHHEDGSFQMYIALDADYLTILPDDIDPQVIGPVLCAGVTAYKAVLNANTRAGNWLVVVGAGGGLGHLAVQYAKAHGALVIGVDAGDKRDFVLGLGAVEFIDFKSTDPVQRVHEITGLGAHAVVVTAGNAKAFAHACDMLRVGGTLSCVGIPPGRPVLETPICTIVIKGLRITGNLVGSLKECMEAVELVRRGMVKPEIREGSSSKLQKILKTIIYPRGFAKFLLVLLVLSGIGVNCIAIYSGALSAQLFAKPFAKLPRVVWSFLVFVCILLLGIAGRDHLLDVLENFLSLLGYWNTSFFVILFTEHYLFRGGSLSNYDLDAWNTPSRMPVGYAGLTAFLCGAAGWIVGMVETYYVGAIAKMIGQDGGDVANELAFVFTSVTYIPLRKLELKYVGR</sequence>
<dbReference type="Pfam" id="PF00107">
    <property type="entry name" value="ADH_zinc_N"/>
    <property type="match status" value="1"/>
</dbReference>
<dbReference type="STRING" id="331117.A1DFN2"/>
<dbReference type="InterPro" id="IPR011032">
    <property type="entry name" value="GroES-like_sf"/>
</dbReference>
<feature type="domain" description="Alcohol dehydrogenase-like N-terminal" evidence="10">
    <location>
        <begin position="31"/>
        <end position="151"/>
    </location>
</feature>
<comment type="cofactor">
    <cofactor evidence="1 7">
        <name>Zn(2+)</name>
        <dbReference type="ChEBI" id="CHEBI:29105"/>
    </cofactor>
</comment>
<dbReference type="GeneID" id="4586642"/>
<evidence type="ECO:0000256" key="5">
    <source>
        <dbReference type="ARBA" id="ARBA00023002"/>
    </source>
</evidence>
<comment type="similarity">
    <text evidence="2 7">Belongs to the zinc-containing alcohol dehydrogenase family.</text>
</comment>
<evidence type="ECO:0000256" key="4">
    <source>
        <dbReference type="ARBA" id="ARBA00022833"/>
    </source>
</evidence>
<dbReference type="Proteomes" id="UP000006702">
    <property type="component" value="Unassembled WGS sequence"/>
</dbReference>
<evidence type="ECO:0000256" key="7">
    <source>
        <dbReference type="RuleBase" id="RU361277"/>
    </source>
</evidence>
<evidence type="ECO:0000256" key="2">
    <source>
        <dbReference type="ARBA" id="ARBA00008072"/>
    </source>
</evidence>
<evidence type="ECO:0000259" key="9">
    <source>
        <dbReference type="Pfam" id="PF00107"/>
    </source>
</evidence>
<dbReference type="InterPro" id="IPR013154">
    <property type="entry name" value="ADH-like_N"/>
</dbReference>
<feature type="domain" description="Alcohol dehydrogenase-like C-terminal" evidence="9">
    <location>
        <begin position="191"/>
        <end position="317"/>
    </location>
</feature>
<evidence type="ECO:0000256" key="6">
    <source>
        <dbReference type="ARBA" id="ARBA00023027"/>
    </source>
</evidence>
<evidence type="ECO:0000256" key="1">
    <source>
        <dbReference type="ARBA" id="ARBA00001947"/>
    </source>
</evidence>
<reference evidence="12" key="1">
    <citation type="journal article" date="2008" name="PLoS Genet.">
        <title>Genomic islands in the pathogenic filamentous fungus Aspergillus fumigatus.</title>
        <authorList>
            <person name="Fedorova N.D."/>
            <person name="Khaldi N."/>
            <person name="Joardar V.S."/>
            <person name="Maiti R."/>
            <person name="Amedeo P."/>
            <person name="Anderson M.J."/>
            <person name="Crabtree J."/>
            <person name="Silva J.C."/>
            <person name="Badger J.H."/>
            <person name="Albarraq A."/>
            <person name="Angiuoli S."/>
            <person name="Bussey H."/>
            <person name="Bowyer P."/>
            <person name="Cotty P.J."/>
            <person name="Dyer P.S."/>
            <person name="Egan A."/>
            <person name="Galens K."/>
            <person name="Fraser-Liggett C.M."/>
            <person name="Haas B.J."/>
            <person name="Inman J.M."/>
            <person name="Kent R."/>
            <person name="Lemieux S."/>
            <person name="Malavazi I."/>
            <person name="Orvis J."/>
            <person name="Roemer T."/>
            <person name="Ronning C.M."/>
            <person name="Sundaram J.P."/>
            <person name="Sutton G."/>
            <person name="Turner G."/>
            <person name="Venter J.C."/>
            <person name="White O.R."/>
            <person name="Whitty B.R."/>
            <person name="Youngman P."/>
            <person name="Wolfe K.H."/>
            <person name="Goldman G.H."/>
            <person name="Wortman J.R."/>
            <person name="Jiang B."/>
            <person name="Denning D.W."/>
            <person name="Nierman W.C."/>
        </authorList>
    </citation>
    <scope>NUCLEOTIDE SEQUENCE [LARGE SCALE GENOMIC DNA]</scope>
    <source>
        <strain evidence="12">ATCC 1020 / DSM 3700 / CBS 544.65 / FGSC A1164 / JCM 1740 / NRRL 181 / WB 181</strain>
    </source>
</reference>
<dbReference type="PANTHER" id="PTHR42940:SF6">
    <property type="entry name" value="DEHYDROGENASE, PUTATIVE (AFU_ORTHOLOGUE AFUA_2G04590)-RELATED"/>
    <property type="match status" value="1"/>
</dbReference>
<dbReference type="Gene3D" id="3.40.50.720">
    <property type="entry name" value="NAD(P)-binding Rossmann-like Domain"/>
    <property type="match status" value="1"/>
</dbReference>
<evidence type="ECO:0000313" key="12">
    <source>
        <dbReference type="Proteomes" id="UP000006702"/>
    </source>
</evidence>
<dbReference type="PANTHER" id="PTHR42940">
    <property type="entry name" value="ALCOHOL DEHYDROGENASE 1-RELATED"/>
    <property type="match status" value="1"/>
</dbReference>
<evidence type="ECO:0000313" key="11">
    <source>
        <dbReference type="EMBL" id="EAW18189.1"/>
    </source>
</evidence>
<evidence type="ECO:0000256" key="3">
    <source>
        <dbReference type="ARBA" id="ARBA00022723"/>
    </source>
</evidence>
<dbReference type="EMBL" id="DS027696">
    <property type="protein sequence ID" value="EAW18189.1"/>
    <property type="molecule type" value="Genomic_DNA"/>
</dbReference>
<feature type="transmembrane region" description="Helical" evidence="8">
    <location>
        <begin position="415"/>
        <end position="437"/>
    </location>
</feature>
<dbReference type="Gene3D" id="3.90.180.10">
    <property type="entry name" value="Medium-chain alcohol dehydrogenases, catalytic domain"/>
    <property type="match status" value="1"/>
</dbReference>
<dbReference type="SUPFAM" id="SSF51735">
    <property type="entry name" value="NAD(P)-binding Rossmann-fold domains"/>
    <property type="match status" value="1"/>
</dbReference>
<proteinExistence type="inferred from homology"/>
<evidence type="ECO:0000256" key="8">
    <source>
        <dbReference type="SAM" id="Phobius"/>
    </source>
</evidence>
<keyword evidence="8" id="KW-0812">Transmembrane</keyword>
<dbReference type="KEGG" id="nfi:NFIA_081330"/>
<accession>A1DFN2</accession>
<dbReference type="InterPro" id="IPR013149">
    <property type="entry name" value="ADH-like_C"/>
</dbReference>
<dbReference type="InterPro" id="IPR036291">
    <property type="entry name" value="NAD(P)-bd_dom_sf"/>
</dbReference>